<dbReference type="PANTHER" id="PTHR48108">
    <property type="entry name" value="CBS DOMAIN-CONTAINING PROTEIN CBSX2, CHLOROPLASTIC"/>
    <property type="match status" value="1"/>
</dbReference>
<feature type="region of interest" description="Disordered" evidence="3">
    <location>
        <begin position="1"/>
        <end position="25"/>
    </location>
</feature>
<feature type="transmembrane region" description="Helical" evidence="4">
    <location>
        <begin position="156"/>
        <end position="179"/>
    </location>
</feature>
<evidence type="ECO:0000256" key="2">
    <source>
        <dbReference type="PROSITE-ProRule" id="PRU00703"/>
    </source>
</evidence>
<keyword evidence="7" id="KW-1185">Reference proteome</keyword>
<keyword evidence="4" id="KW-0472">Membrane</keyword>
<sequence>MSKETVRAGNRLMDRPEYKSKPAPLTRKADATVFEAVSAMSDKNYGSVIIVNDSEKVIGVVTERDIMKKLVGQGLDAKKTSLSDIMTENPRLARETDDMIDWLRIMSNERFRRLPVVDEGGKIMAVFTQGDFVSYTWPDLLYQMKSIAKATVFKNWYIFMIGGGIALYSLLMVLIMTMITQ</sequence>
<keyword evidence="4" id="KW-1133">Transmembrane helix</keyword>
<dbReference type="InterPro" id="IPR051462">
    <property type="entry name" value="CBS_domain-containing"/>
</dbReference>
<dbReference type="EMBL" id="BSNK01000001">
    <property type="protein sequence ID" value="GLQ23090.1"/>
    <property type="molecule type" value="Genomic_DNA"/>
</dbReference>
<keyword evidence="4" id="KW-0812">Transmembrane</keyword>
<reference evidence="6" key="2">
    <citation type="submission" date="2023-01" db="EMBL/GenBank/DDBJ databases">
        <title>Draft genome sequence of Algimonas ampicilliniresistens strain NBRC 108219.</title>
        <authorList>
            <person name="Sun Q."/>
            <person name="Mori K."/>
        </authorList>
    </citation>
    <scope>NUCLEOTIDE SEQUENCE</scope>
    <source>
        <strain evidence="6">NBRC 108219</strain>
    </source>
</reference>
<dbReference type="SMART" id="SM00116">
    <property type="entry name" value="CBS"/>
    <property type="match status" value="2"/>
</dbReference>
<comment type="caution">
    <text evidence="6">The sequence shown here is derived from an EMBL/GenBank/DDBJ whole genome shotgun (WGS) entry which is preliminary data.</text>
</comment>
<feature type="domain" description="CBS" evidence="5">
    <location>
        <begin position="86"/>
        <end position="146"/>
    </location>
</feature>
<dbReference type="PROSITE" id="PS51371">
    <property type="entry name" value="CBS"/>
    <property type="match status" value="2"/>
</dbReference>
<evidence type="ECO:0000256" key="1">
    <source>
        <dbReference type="ARBA" id="ARBA00022737"/>
    </source>
</evidence>
<dbReference type="PANTHER" id="PTHR48108:SF26">
    <property type="entry name" value="CBS DOMAIN-CONTAINING PROTEIN DDB_G0289609"/>
    <property type="match status" value="1"/>
</dbReference>
<evidence type="ECO:0000313" key="7">
    <source>
        <dbReference type="Proteomes" id="UP001161391"/>
    </source>
</evidence>
<dbReference type="InterPro" id="IPR000644">
    <property type="entry name" value="CBS_dom"/>
</dbReference>
<feature type="compositionally biased region" description="Basic and acidic residues" evidence="3">
    <location>
        <begin position="1"/>
        <end position="20"/>
    </location>
</feature>
<evidence type="ECO:0000313" key="6">
    <source>
        <dbReference type="EMBL" id="GLQ23090.1"/>
    </source>
</evidence>
<organism evidence="6 7">
    <name type="scientific">Algimonas ampicilliniresistens</name>
    <dbReference type="NCBI Taxonomy" id="1298735"/>
    <lineage>
        <taxon>Bacteria</taxon>
        <taxon>Pseudomonadati</taxon>
        <taxon>Pseudomonadota</taxon>
        <taxon>Alphaproteobacteria</taxon>
        <taxon>Maricaulales</taxon>
        <taxon>Robiginitomaculaceae</taxon>
        <taxon>Algimonas</taxon>
    </lineage>
</organism>
<dbReference type="RefSeq" id="WP_284388154.1">
    <property type="nucleotide sequence ID" value="NZ_BSNK01000001.1"/>
</dbReference>
<keyword evidence="1" id="KW-0677">Repeat</keyword>
<dbReference type="InterPro" id="IPR046342">
    <property type="entry name" value="CBS_dom_sf"/>
</dbReference>
<protein>
    <recommendedName>
        <fullName evidence="5">CBS domain-containing protein</fullName>
    </recommendedName>
</protein>
<dbReference type="Pfam" id="PF00571">
    <property type="entry name" value="CBS"/>
    <property type="match status" value="2"/>
</dbReference>
<evidence type="ECO:0000256" key="3">
    <source>
        <dbReference type="SAM" id="MobiDB-lite"/>
    </source>
</evidence>
<gene>
    <name evidence="6" type="ORF">GCM10007853_09640</name>
</gene>
<proteinExistence type="predicted"/>
<dbReference type="Proteomes" id="UP001161391">
    <property type="component" value="Unassembled WGS sequence"/>
</dbReference>
<name>A0ABQ5V8U9_9PROT</name>
<keyword evidence="2" id="KW-0129">CBS domain</keyword>
<feature type="domain" description="CBS" evidence="5">
    <location>
        <begin position="20"/>
        <end position="77"/>
    </location>
</feature>
<reference evidence="6" key="1">
    <citation type="journal article" date="2014" name="Int. J. Syst. Evol. Microbiol.">
        <title>Complete genome of a new Firmicutes species belonging to the dominant human colonic microbiota ('Ruminococcus bicirculans') reveals two chromosomes and a selective capacity to utilize plant glucans.</title>
        <authorList>
            <consortium name="NISC Comparative Sequencing Program"/>
            <person name="Wegmann U."/>
            <person name="Louis P."/>
            <person name="Goesmann A."/>
            <person name="Henrissat B."/>
            <person name="Duncan S.H."/>
            <person name="Flint H.J."/>
        </authorList>
    </citation>
    <scope>NUCLEOTIDE SEQUENCE</scope>
    <source>
        <strain evidence="6">NBRC 108219</strain>
    </source>
</reference>
<accession>A0ABQ5V8U9</accession>
<dbReference type="SUPFAM" id="SSF54631">
    <property type="entry name" value="CBS-domain pair"/>
    <property type="match status" value="1"/>
</dbReference>
<evidence type="ECO:0000259" key="5">
    <source>
        <dbReference type="PROSITE" id="PS51371"/>
    </source>
</evidence>
<evidence type="ECO:0000256" key="4">
    <source>
        <dbReference type="SAM" id="Phobius"/>
    </source>
</evidence>
<dbReference type="Gene3D" id="3.10.580.10">
    <property type="entry name" value="CBS-domain"/>
    <property type="match status" value="1"/>
</dbReference>